<dbReference type="EMBL" id="NCVI01000020">
    <property type="protein sequence ID" value="ORO98419.1"/>
    <property type="molecule type" value="Genomic_DNA"/>
</dbReference>
<evidence type="ECO:0000313" key="3">
    <source>
        <dbReference type="Proteomes" id="UP000193102"/>
    </source>
</evidence>
<sequence length="137" mass="16439">MKNLFRIHFTAIAVMDLLLLAFFSTRPETAFDWLLLTGFIFILAQGLLLFRLLVRLKHQFAEIYPQINKKIRFYYLGVLSIDFLFFVLLAFVSSQRFYSLMPIITACHSTFYYRTADYLRNNYPDFYDKRISLWECL</sequence>
<keyword evidence="1" id="KW-0472">Membrane</keyword>
<evidence type="ECO:0000313" key="2">
    <source>
        <dbReference type="EMBL" id="ORO98419.1"/>
    </source>
</evidence>
<gene>
    <name evidence="2" type="ORF">B7697_06780</name>
</gene>
<name>A0A1X1KGF0_STRMT</name>
<accession>A0A1X1KGF0</accession>
<keyword evidence="1" id="KW-1133">Transmembrane helix</keyword>
<comment type="caution">
    <text evidence="2">The sequence shown here is derived from an EMBL/GenBank/DDBJ whole genome shotgun (WGS) entry which is preliminary data.</text>
</comment>
<reference evidence="2 3" key="1">
    <citation type="journal article" date="2016" name="Eur. J. Clin. Microbiol. Infect. Dis.">
        <title>Whole genome sequencing as a tool for phylogenetic analysis of clinical strains of Mitis group streptococci.</title>
        <authorList>
            <person name="Rasmussen L.H."/>
            <person name="Dargis R."/>
            <person name="Hojholt K."/>
            <person name="Christensen J.J."/>
            <person name="Skovgaard O."/>
            <person name="Justesen U.S."/>
            <person name="Rosenvinge F.S."/>
            <person name="Moser C."/>
            <person name="Lukjancenko O."/>
            <person name="Rasmussen S."/>
            <person name="Nielsen X.C."/>
        </authorList>
    </citation>
    <scope>NUCLEOTIDE SEQUENCE [LARGE SCALE GENOMIC DNA]</scope>
    <source>
        <strain evidence="2 3">RH_17024_08</strain>
    </source>
</reference>
<dbReference type="Proteomes" id="UP000193102">
    <property type="component" value="Unassembled WGS sequence"/>
</dbReference>
<evidence type="ECO:0000256" key="1">
    <source>
        <dbReference type="SAM" id="Phobius"/>
    </source>
</evidence>
<protein>
    <submittedName>
        <fullName evidence="2">Uncharacterized protein</fullName>
    </submittedName>
</protein>
<dbReference type="AlphaFoldDB" id="A0A1X1KGF0"/>
<feature type="transmembrane region" description="Helical" evidence="1">
    <location>
        <begin position="30"/>
        <end position="53"/>
    </location>
</feature>
<organism evidence="2 3">
    <name type="scientific">Streptococcus mitis</name>
    <dbReference type="NCBI Taxonomy" id="28037"/>
    <lineage>
        <taxon>Bacteria</taxon>
        <taxon>Bacillati</taxon>
        <taxon>Bacillota</taxon>
        <taxon>Bacilli</taxon>
        <taxon>Lactobacillales</taxon>
        <taxon>Streptococcaceae</taxon>
        <taxon>Streptococcus</taxon>
        <taxon>Streptococcus mitis group</taxon>
    </lineage>
</organism>
<feature type="transmembrane region" description="Helical" evidence="1">
    <location>
        <begin position="73"/>
        <end position="91"/>
    </location>
</feature>
<proteinExistence type="predicted"/>
<dbReference type="RefSeq" id="WP_084950935.1">
    <property type="nucleotide sequence ID" value="NZ_JASHAA010000002.1"/>
</dbReference>
<feature type="transmembrane region" description="Helical" evidence="1">
    <location>
        <begin position="7"/>
        <end position="24"/>
    </location>
</feature>
<keyword evidence="1" id="KW-0812">Transmembrane</keyword>